<sequence length="154" mass="17468">MLESTSGLSAKEKKIIRVDLQDKSNSSAEQREVECIPLHGNAKPTSVSIPEQTSKRFSALQEMEDRDVNLLDDSDNEENVFSEENMDNQLRISNNVIEAELQHMAHSPQPGLERFPDDSFEAKSQADDNDKIAEEYYWSEGEKDDAMVERSETS</sequence>
<organism evidence="2 3">
    <name type="scientific">Oldenlandia corymbosa var. corymbosa</name>
    <dbReference type="NCBI Taxonomy" id="529605"/>
    <lineage>
        <taxon>Eukaryota</taxon>
        <taxon>Viridiplantae</taxon>
        <taxon>Streptophyta</taxon>
        <taxon>Embryophyta</taxon>
        <taxon>Tracheophyta</taxon>
        <taxon>Spermatophyta</taxon>
        <taxon>Magnoliopsida</taxon>
        <taxon>eudicotyledons</taxon>
        <taxon>Gunneridae</taxon>
        <taxon>Pentapetalae</taxon>
        <taxon>asterids</taxon>
        <taxon>lamiids</taxon>
        <taxon>Gentianales</taxon>
        <taxon>Rubiaceae</taxon>
        <taxon>Rubioideae</taxon>
        <taxon>Spermacoceae</taxon>
        <taxon>Hedyotis-Oldenlandia complex</taxon>
        <taxon>Oldenlandia</taxon>
    </lineage>
</organism>
<feature type="region of interest" description="Disordered" evidence="1">
    <location>
        <begin position="107"/>
        <end position="131"/>
    </location>
</feature>
<evidence type="ECO:0000313" key="2">
    <source>
        <dbReference type="EMBL" id="CAI9099259.1"/>
    </source>
</evidence>
<accession>A0AAV1CUH7</accession>
<dbReference type="Proteomes" id="UP001161247">
    <property type="component" value="Chromosome 3"/>
</dbReference>
<reference evidence="2" key="1">
    <citation type="submission" date="2023-03" db="EMBL/GenBank/DDBJ databases">
        <authorList>
            <person name="Julca I."/>
        </authorList>
    </citation>
    <scope>NUCLEOTIDE SEQUENCE</scope>
</reference>
<keyword evidence="3" id="KW-1185">Reference proteome</keyword>
<dbReference type="EMBL" id="OX459120">
    <property type="protein sequence ID" value="CAI9099259.1"/>
    <property type="molecule type" value="Genomic_DNA"/>
</dbReference>
<name>A0AAV1CUH7_OLDCO</name>
<evidence type="ECO:0000313" key="3">
    <source>
        <dbReference type="Proteomes" id="UP001161247"/>
    </source>
</evidence>
<gene>
    <name evidence="2" type="ORF">OLC1_LOCUS9313</name>
</gene>
<protein>
    <submittedName>
        <fullName evidence="2">OLC1v1036047C1</fullName>
    </submittedName>
</protein>
<feature type="compositionally biased region" description="Basic and acidic residues" evidence="1">
    <location>
        <begin position="114"/>
        <end position="131"/>
    </location>
</feature>
<proteinExistence type="predicted"/>
<evidence type="ECO:0000256" key="1">
    <source>
        <dbReference type="SAM" id="MobiDB-lite"/>
    </source>
</evidence>
<dbReference type="AlphaFoldDB" id="A0AAV1CUH7"/>